<feature type="chain" id="PRO_5016370412" evidence="1">
    <location>
        <begin position="24"/>
        <end position="67"/>
    </location>
</feature>
<accession>A0A2Z6QYA0</accession>
<dbReference type="EMBL" id="BEXD01001668">
    <property type="protein sequence ID" value="GBB95207.1"/>
    <property type="molecule type" value="Genomic_DNA"/>
</dbReference>
<gene>
    <name evidence="2" type="ORF">RclHR1_00250005</name>
</gene>
<protein>
    <submittedName>
        <fullName evidence="2">Uncharacterized protein</fullName>
    </submittedName>
</protein>
<evidence type="ECO:0000313" key="2">
    <source>
        <dbReference type="EMBL" id="GBB95207.1"/>
    </source>
</evidence>
<keyword evidence="1" id="KW-0732">Signal</keyword>
<dbReference type="Proteomes" id="UP000247702">
    <property type="component" value="Unassembled WGS sequence"/>
</dbReference>
<dbReference type="AlphaFoldDB" id="A0A2Z6QYA0"/>
<organism evidence="2 3">
    <name type="scientific">Rhizophagus clarus</name>
    <dbReference type="NCBI Taxonomy" id="94130"/>
    <lineage>
        <taxon>Eukaryota</taxon>
        <taxon>Fungi</taxon>
        <taxon>Fungi incertae sedis</taxon>
        <taxon>Mucoromycota</taxon>
        <taxon>Glomeromycotina</taxon>
        <taxon>Glomeromycetes</taxon>
        <taxon>Glomerales</taxon>
        <taxon>Glomeraceae</taxon>
        <taxon>Rhizophagus</taxon>
    </lineage>
</organism>
<evidence type="ECO:0000256" key="1">
    <source>
        <dbReference type="SAM" id="SignalP"/>
    </source>
</evidence>
<sequence>MKRTFTLTVILIVYLNKSPVFMAIQPTKANPYSLSTNNVTLKYEKVRRREKGWRIVVMKLAVISNAD</sequence>
<name>A0A2Z6QYA0_9GLOM</name>
<feature type="signal peptide" evidence="1">
    <location>
        <begin position="1"/>
        <end position="23"/>
    </location>
</feature>
<evidence type="ECO:0000313" key="3">
    <source>
        <dbReference type="Proteomes" id="UP000247702"/>
    </source>
</evidence>
<reference evidence="2 3" key="1">
    <citation type="submission" date="2017-11" db="EMBL/GenBank/DDBJ databases">
        <title>The genome of Rhizophagus clarus HR1 reveals common genetic basis of auxotrophy among arbuscular mycorrhizal fungi.</title>
        <authorList>
            <person name="Kobayashi Y."/>
        </authorList>
    </citation>
    <scope>NUCLEOTIDE SEQUENCE [LARGE SCALE GENOMIC DNA]</scope>
    <source>
        <strain evidence="2 3">HR1</strain>
    </source>
</reference>
<proteinExistence type="predicted"/>
<comment type="caution">
    <text evidence="2">The sequence shown here is derived from an EMBL/GenBank/DDBJ whole genome shotgun (WGS) entry which is preliminary data.</text>
</comment>
<keyword evidence="3" id="KW-1185">Reference proteome</keyword>